<name>A0A835R1U1_VANPL</name>
<dbReference type="InterPro" id="IPR022398">
    <property type="entry name" value="Peptidase_S8_His-AS"/>
</dbReference>
<dbReference type="PROSITE" id="PS00137">
    <property type="entry name" value="SUBTILASE_HIS"/>
    <property type="match status" value="1"/>
</dbReference>
<keyword evidence="2" id="KW-0645">Protease</keyword>
<keyword evidence="4" id="KW-0378">Hydrolase</keyword>
<dbReference type="InterPro" id="IPR036852">
    <property type="entry name" value="Peptidase_S8/S53_dom_sf"/>
</dbReference>
<dbReference type="PANTHER" id="PTHR10795">
    <property type="entry name" value="PROPROTEIN CONVERTASE SUBTILISIN/KEXIN"/>
    <property type="match status" value="1"/>
</dbReference>
<dbReference type="OrthoDB" id="206201at2759"/>
<feature type="domain" description="PA" evidence="9">
    <location>
        <begin position="167"/>
        <end position="253"/>
    </location>
</feature>
<dbReference type="Proteomes" id="UP000639772">
    <property type="component" value="Chromosome 6"/>
</dbReference>
<proteinExistence type="inferred from homology"/>
<dbReference type="Pfam" id="PF17766">
    <property type="entry name" value="fn3_6"/>
    <property type="match status" value="1"/>
</dbReference>
<feature type="domain" description="Peptidase S8/S53" evidence="8">
    <location>
        <begin position="4"/>
        <end position="378"/>
    </location>
</feature>
<dbReference type="CDD" id="cd02120">
    <property type="entry name" value="PA_subtilisin_like"/>
    <property type="match status" value="1"/>
</dbReference>
<accession>A0A835R1U1</accession>
<dbReference type="InterPro" id="IPR046450">
    <property type="entry name" value="PA_dom_sf"/>
</dbReference>
<evidence type="ECO:0000256" key="7">
    <source>
        <dbReference type="PROSITE-ProRule" id="PRU01240"/>
    </source>
</evidence>
<dbReference type="FunFam" id="3.50.30.30:FF:000005">
    <property type="entry name" value="subtilisin-like protease SBT1.5"/>
    <property type="match status" value="1"/>
</dbReference>
<gene>
    <name evidence="11" type="ORF">HPP92_013132</name>
</gene>
<evidence type="ECO:0000313" key="11">
    <source>
        <dbReference type="EMBL" id="KAG0478413.1"/>
    </source>
</evidence>
<evidence type="ECO:0000259" key="9">
    <source>
        <dbReference type="Pfam" id="PF02225"/>
    </source>
</evidence>
<dbReference type="InterPro" id="IPR015500">
    <property type="entry name" value="Peptidase_S8_subtilisin-rel"/>
</dbReference>
<dbReference type="PRINTS" id="PR00723">
    <property type="entry name" value="SUBTILISIN"/>
</dbReference>
<dbReference type="InterPro" id="IPR000209">
    <property type="entry name" value="Peptidase_S8/S53_dom"/>
</dbReference>
<dbReference type="Pfam" id="PF00082">
    <property type="entry name" value="Peptidase_S8"/>
    <property type="match status" value="1"/>
</dbReference>
<reference evidence="11 12" key="1">
    <citation type="journal article" date="2020" name="Nat. Food">
        <title>A phased Vanilla planifolia genome enables genetic improvement of flavour and production.</title>
        <authorList>
            <person name="Hasing T."/>
            <person name="Tang H."/>
            <person name="Brym M."/>
            <person name="Khazi F."/>
            <person name="Huang T."/>
            <person name="Chambers A.H."/>
        </authorList>
    </citation>
    <scope>NUCLEOTIDE SEQUENCE [LARGE SCALE GENOMIC DNA]</scope>
    <source>
        <tissue evidence="11">Leaf</tissue>
    </source>
</reference>
<evidence type="ECO:0000259" key="10">
    <source>
        <dbReference type="Pfam" id="PF17766"/>
    </source>
</evidence>
<dbReference type="Gene3D" id="3.50.30.30">
    <property type="match status" value="1"/>
</dbReference>
<dbReference type="EMBL" id="JADCNM010000006">
    <property type="protein sequence ID" value="KAG0478413.1"/>
    <property type="molecule type" value="Genomic_DNA"/>
</dbReference>
<comment type="caution">
    <text evidence="11">The sequence shown here is derived from an EMBL/GenBank/DDBJ whole genome shotgun (WGS) entry which is preliminary data.</text>
</comment>
<dbReference type="Gene3D" id="3.40.50.200">
    <property type="entry name" value="Peptidase S8/S53 domain"/>
    <property type="match status" value="1"/>
</dbReference>
<dbReference type="PROSITE" id="PS00138">
    <property type="entry name" value="SUBTILASE_SER"/>
    <property type="match status" value="1"/>
</dbReference>
<comment type="similarity">
    <text evidence="1 7">Belongs to the peptidase S8 family.</text>
</comment>
<evidence type="ECO:0000313" key="12">
    <source>
        <dbReference type="Proteomes" id="UP000639772"/>
    </source>
</evidence>
<dbReference type="GO" id="GO:0004252">
    <property type="term" value="F:serine-type endopeptidase activity"/>
    <property type="evidence" value="ECO:0007669"/>
    <property type="project" value="InterPro"/>
</dbReference>
<protein>
    <submittedName>
        <fullName evidence="11">Uncharacterized protein</fullName>
    </submittedName>
</protein>
<keyword evidence="5" id="KW-0720">Serine protease</keyword>
<evidence type="ECO:0000256" key="2">
    <source>
        <dbReference type="ARBA" id="ARBA00022670"/>
    </source>
</evidence>
<evidence type="ECO:0000259" key="8">
    <source>
        <dbReference type="Pfam" id="PF00082"/>
    </source>
</evidence>
<dbReference type="InterPro" id="IPR023828">
    <property type="entry name" value="Peptidase_S8_Ser-AS"/>
</dbReference>
<dbReference type="GO" id="GO:0006508">
    <property type="term" value="P:proteolysis"/>
    <property type="evidence" value="ECO:0007669"/>
    <property type="project" value="UniProtKB-KW"/>
</dbReference>
<evidence type="ECO:0000256" key="5">
    <source>
        <dbReference type="ARBA" id="ARBA00022825"/>
    </source>
</evidence>
<comment type="caution">
    <text evidence="7">Lacks conserved residue(s) required for the propagation of feature annotation.</text>
</comment>
<dbReference type="PROSITE" id="PS51892">
    <property type="entry name" value="SUBTILASE"/>
    <property type="match status" value="1"/>
</dbReference>
<dbReference type="InterPro" id="IPR003137">
    <property type="entry name" value="PA_domain"/>
</dbReference>
<keyword evidence="3" id="KW-0732">Signal</keyword>
<dbReference type="Pfam" id="PF02225">
    <property type="entry name" value="PA"/>
    <property type="match status" value="1"/>
</dbReference>
<keyword evidence="6" id="KW-0325">Glycoprotein</keyword>
<evidence type="ECO:0000256" key="1">
    <source>
        <dbReference type="ARBA" id="ARBA00011073"/>
    </source>
</evidence>
<dbReference type="Gene3D" id="2.60.40.2310">
    <property type="match status" value="1"/>
</dbReference>
<evidence type="ECO:0000256" key="6">
    <source>
        <dbReference type="ARBA" id="ARBA00023180"/>
    </source>
</evidence>
<dbReference type="InterPro" id="IPR041469">
    <property type="entry name" value="Subtilisin-like_FN3"/>
</dbReference>
<sequence length="561" mass="59190">MSPVDETGHGTHVSGIAAGTPVNDANLLGQARGTATGMAPRAHIASYKTCSPSSCKDSNSIKGFDQAIIDGVDLVQISLGKPHGEFHSNGVVIGSYAALSHGILTVNSAGNDGPTKSILDNDVPWILHVGAANIDRSVTAVLKLGNGMEFLGMSAYQPDPSNVANLPLAYPGLKGDQDKLHCKEGSLDDEDLAGKIVICRQGLISGIWKAKIVKKAGGAGMILLNTPSEGFTLPAVPYDIPAVLVSYNDAEKILDYFSIDKNPTGTISFRGTEYEFRPSPTVASLSSRGPSLRNGGILKPDVIAPGVNILSAYNVQVGPDNTTTNRRVYAKKRWFVMNTGTSMAAPHVSGVAALLKKAHPDWSPASIKSAVMTTAKTLDRDGGPITDDASDSRKPADVFAIGAGHIDPSAANDPGLVYNASAEDYIPYLCGLKGYTSKEVKIIVNRPLNCKEKQAAEELNYPAIQVHLGATGAAMKTVKRTVTNVGEATSTYTATVVEPSGVKVEVKPKTLQFKSIGEEQSFVVELSLTAKKPSEKDKVMEGRLKWVSGKREVSSPIAVVT</sequence>
<evidence type="ECO:0000256" key="3">
    <source>
        <dbReference type="ARBA" id="ARBA00022729"/>
    </source>
</evidence>
<dbReference type="SUPFAM" id="SSF52025">
    <property type="entry name" value="PA domain"/>
    <property type="match status" value="1"/>
</dbReference>
<dbReference type="SUPFAM" id="SSF52743">
    <property type="entry name" value="Subtilisin-like"/>
    <property type="match status" value="1"/>
</dbReference>
<evidence type="ECO:0000256" key="4">
    <source>
        <dbReference type="ARBA" id="ARBA00022801"/>
    </source>
</evidence>
<feature type="domain" description="Subtilisin-like protease fibronectin type-III" evidence="10">
    <location>
        <begin position="458"/>
        <end position="559"/>
    </location>
</feature>
<dbReference type="InterPro" id="IPR045051">
    <property type="entry name" value="SBT"/>
</dbReference>
<organism evidence="11 12">
    <name type="scientific">Vanilla planifolia</name>
    <name type="common">Vanilla</name>
    <dbReference type="NCBI Taxonomy" id="51239"/>
    <lineage>
        <taxon>Eukaryota</taxon>
        <taxon>Viridiplantae</taxon>
        <taxon>Streptophyta</taxon>
        <taxon>Embryophyta</taxon>
        <taxon>Tracheophyta</taxon>
        <taxon>Spermatophyta</taxon>
        <taxon>Magnoliopsida</taxon>
        <taxon>Liliopsida</taxon>
        <taxon>Asparagales</taxon>
        <taxon>Orchidaceae</taxon>
        <taxon>Vanilloideae</taxon>
        <taxon>Vanilleae</taxon>
        <taxon>Vanilla</taxon>
    </lineage>
</organism>
<dbReference type="AlphaFoldDB" id="A0A835R1U1"/>